<dbReference type="InterPro" id="IPR020471">
    <property type="entry name" value="AKR"/>
</dbReference>
<name>A0A6L6QN07_9BURK</name>
<dbReference type="CDD" id="cd19138">
    <property type="entry name" value="AKR_YeaE"/>
    <property type="match status" value="1"/>
</dbReference>
<dbReference type="Pfam" id="PF00248">
    <property type="entry name" value="Aldo_ket_red"/>
    <property type="match status" value="1"/>
</dbReference>
<organism evidence="2 3">
    <name type="scientific">Massilia eburnea</name>
    <dbReference type="NCBI Taxonomy" id="1776165"/>
    <lineage>
        <taxon>Bacteria</taxon>
        <taxon>Pseudomonadati</taxon>
        <taxon>Pseudomonadota</taxon>
        <taxon>Betaproteobacteria</taxon>
        <taxon>Burkholderiales</taxon>
        <taxon>Oxalobacteraceae</taxon>
        <taxon>Telluria group</taxon>
        <taxon>Massilia</taxon>
    </lineage>
</organism>
<dbReference type="InterPro" id="IPR023210">
    <property type="entry name" value="NADP_OxRdtase_dom"/>
</dbReference>
<dbReference type="Proteomes" id="UP000472320">
    <property type="component" value="Unassembled WGS sequence"/>
</dbReference>
<dbReference type="PRINTS" id="PR00069">
    <property type="entry name" value="ALDKETRDTASE"/>
</dbReference>
<accession>A0A6L6QN07</accession>
<dbReference type="Gene3D" id="3.20.20.100">
    <property type="entry name" value="NADP-dependent oxidoreductase domain"/>
    <property type="match status" value="1"/>
</dbReference>
<evidence type="ECO:0000259" key="1">
    <source>
        <dbReference type="Pfam" id="PF00248"/>
    </source>
</evidence>
<dbReference type="PANTHER" id="PTHR43638">
    <property type="entry name" value="OXIDOREDUCTASE, ALDO/KETO REDUCTASE FAMILY PROTEIN"/>
    <property type="match status" value="1"/>
</dbReference>
<dbReference type="SUPFAM" id="SSF51430">
    <property type="entry name" value="NAD(P)-linked oxidoreductase"/>
    <property type="match status" value="1"/>
</dbReference>
<dbReference type="AlphaFoldDB" id="A0A6L6QN07"/>
<evidence type="ECO:0000313" key="3">
    <source>
        <dbReference type="Proteomes" id="UP000472320"/>
    </source>
</evidence>
<comment type="caution">
    <text evidence="2">The sequence shown here is derived from an EMBL/GenBank/DDBJ whole genome shotgun (WGS) entry which is preliminary data.</text>
</comment>
<dbReference type="OrthoDB" id="9772407at2"/>
<evidence type="ECO:0000313" key="2">
    <source>
        <dbReference type="EMBL" id="MTW13474.1"/>
    </source>
</evidence>
<sequence>MTLSRMGQGTWNMGERAADKAAEVRALQLGLDLGMTVIDTAEMYADGGAEKVVGAALAGRRSEAYLVSKVLPQNASRKGVVAACEKSLKRMKVEHIDLYLLHWRGSVPLAETLEGLMALKQAGKIHEYGVSNFDLSDMKEAVGLPGGDAIEANQVLYNLRRRGIEWDLLPWCQERGMTLMAYSPLESSRKEQERLLSEPALLSIAARHQATAAQIALAWLLRKEGVLPIPKAASEAHVRANAAAMTLRLGQEDLALLDKSFAPPTRATPLDVL</sequence>
<keyword evidence="3" id="KW-1185">Reference proteome</keyword>
<dbReference type="RefSeq" id="WP_155456387.1">
    <property type="nucleotide sequence ID" value="NZ_WNKX01000022.1"/>
</dbReference>
<dbReference type="EMBL" id="WNKX01000022">
    <property type="protein sequence ID" value="MTW13474.1"/>
    <property type="molecule type" value="Genomic_DNA"/>
</dbReference>
<protein>
    <submittedName>
        <fullName evidence="2">Aldo/keto reductase</fullName>
    </submittedName>
</protein>
<dbReference type="GO" id="GO:0016491">
    <property type="term" value="F:oxidoreductase activity"/>
    <property type="evidence" value="ECO:0007669"/>
    <property type="project" value="InterPro"/>
</dbReference>
<reference evidence="2 3" key="1">
    <citation type="submission" date="2019-11" db="EMBL/GenBank/DDBJ databases">
        <title>Type strains purchased from KCTC, JCM and DSMZ.</title>
        <authorList>
            <person name="Lu H."/>
        </authorList>
    </citation>
    <scope>NUCLEOTIDE SEQUENCE [LARGE SCALE GENOMIC DNA]</scope>
    <source>
        <strain evidence="2 3">JCM 31587</strain>
    </source>
</reference>
<gene>
    <name evidence="2" type="ORF">GM658_22960</name>
</gene>
<dbReference type="PANTHER" id="PTHR43638:SF3">
    <property type="entry name" value="ALDEHYDE REDUCTASE"/>
    <property type="match status" value="1"/>
</dbReference>
<proteinExistence type="predicted"/>
<dbReference type="InterPro" id="IPR036812">
    <property type="entry name" value="NAD(P)_OxRdtase_dom_sf"/>
</dbReference>
<feature type="domain" description="NADP-dependent oxidoreductase" evidence="1">
    <location>
        <begin position="5"/>
        <end position="259"/>
    </location>
</feature>